<organism evidence="1 2">
    <name type="scientific">Caerostris extrusa</name>
    <name type="common">Bark spider</name>
    <name type="synonym">Caerostris bankana</name>
    <dbReference type="NCBI Taxonomy" id="172846"/>
    <lineage>
        <taxon>Eukaryota</taxon>
        <taxon>Metazoa</taxon>
        <taxon>Ecdysozoa</taxon>
        <taxon>Arthropoda</taxon>
        <taxon>Chelicerata</taxon>
        <taxon>Arachnida</taxon>
        <taxon>Araneae</taxon>
        <taxon>Araneomorphae</taxon>
        <taxon>Entelegynae</taxon>
        <taxon>Araneoidea</taxon>
        <taxon>Araneidae</taxon>
        <taxon>Caerostris</taxon>
    </lineage>
</organism>
<dbReference type="Proteomes" id="UP001054945">
    <property type="component" value="Unassembled WGS sequence"/>
</dbReference>
<reference evidence="1 2" key="1">
    <citation type="submission" date="2021-06" db="EMBL/GenBank/DDBJ databases">
        <title>Caerostris extrusa draft genome.</title>
        <authorList>
            <person name="Kono N."/>
            <person name="Arakawa K."/>
        </authorList>
    </citation>
    <scope>NUCLEOTIDE SEQUENCE [LARGE SCALE GENOMIC DNA]</scope>
</reference>
<proteinExistence type="predicted"/>
<evidence type="ECO:0000313" key="2">
    <source>
        <dbReference type="Proteomes" id="UP001054945"/>
    </source>
</evidence>
<evidence type="ECO:0000313" key="1">
    <source>
        <dbReference type="EMBL" id="GIY18949.1"/>
    </source>
</evidence>
<comment type="caution">
    <text evidence="1">The sequence shown here is derived from an EMBL/GenBank/DDBJ whole genome shotgun (WGS) entry which is preliminary data.</text>
</comment>
<keyword evidence="2" id="KW-1185">Reference proteome</keyword>
<protein>
    <submittedName>
        <fullName evidence="1">Uncharacterized protein</fullName>
    </submittedName>
</protein>
<name>A0AAV4RAW4_CAEEX</name>
<sequence length="154" mass="17785">MSSQVNENNEKHPFGSDKSFQAYVCRCMQSYVCSNVNVCRNFMIHENDYIKITIFGGRPSPNQQTLDVSCFYRLNSMPSVLQKACSVSVLLCTLALDFNFLGSSVSIFPMRRIRDNFLQDQAIQLDDLTWRYMQIRLFNTANVLECQRILVLES</sequence>
<dbReference type="AlphaFoldDB" id="A0AAV4RAW4"/>
<accession>A0AAV4RAW4</accession>
<dbReference type="EMBL" id="BPLR01007700">
    <property type="protein sequence ID" value="GIY18949.1"/>
    <property type="molecule type" value="Genomic_DNA"/>
</dbReference>
<gene>
    <name evidence="1" type="ORF">CEXT_231211</name>
</gene>